<dbReference type="RefSeq" id="WP_345372902.1">
    <property type="nucleotide sequence ID" value="NZ_BAABJX010000043.1"/>
</dbReference>
<dbReference type="EMBL" id="BAABJX010000043">
    <property type="protein sequence ID" value="GAA4841748.1"/>
    <property type="molecule type" value="Genomic_DNA"/>
</dbReference>
<dbReference type="Proteomes" id="UP001500298">
    <property type="component" value="Unassembled WGS sequence"/>
</dbReference>
<protein>
    <submittedName>
        <fullName evidence="1">Uncharacterized protein</fullName>
    </submittedName>
</protein>
<reference evidence="2" key="1">
    <citation type="journal article" date="2019" name="Int. J. Syst. Evol. Microbiol.">
        <title>The Global Catalogue of Microorganisms (GCM) 10K type strain sequencing project: providing services to taxonomists for standard genome sequencing and annotation.</title>
        <authorList>
            <consortium name="The Broad Institute Genomics Platform"/>
            <consortium name="The Broad Institute Genome Sequencing Center for Infectious Disease"/>
            <person name="Wu L."/>
            <person name="Ma J."/>
        </authorList>
    </citation>
    <scope>NUCLEOTIDE SEQUENCE [LARGE SCALE GENOMIC DNA]</scope>
    <source>
        <strain evidence="2">JCM 18326</strain>
    </source>
</reference>
<evidence type="ECO:0000313" key="1">
    <source>
        <dbReference type="EMBL" id="GAA4841748.1"/>
    </source>
</evidence>
<comment type="caution">
    <text evidence="1">The sequence shown here is derived from an EMBL/GenBank/DDBJ whole genome shotgun (WGS) entry which is preliminary data.</text>
</comment>
<accession>A0ABP9DG44</accession>
<evidence type="ECO:0000313" key="2">
    <source>
        <dbReference type="Proteomes" id="UP001500298"/>
    </source>
</evidence>
<proteinExistence type="predicted"/>
<gene>
    <name evidence="1" type="ORF">GCM10023331_28390</name>
</gene>
<keyword evidence="2" id="KW-1185">Reference proteome</keyword>
<organism evidence="1 2">
    <name type="scientific">Algivirga pacifica</name>
    <dbReference type="NCBI Taxonomy" id="1162670"/>
    <lineage>
        <taxon>Bacteria</taxon>
        <taxon>Pseudomonadati</taxon>
        <taxon>Bacteroidota</taxon>
        <taxon>Cytophagia</taxon>
        <taxon>Cytophagales</taxon>
        <taxon>Flammeovirgaceae</taxon>
        <taxon>Algivirga</taxon>
    </lineage>
</organism>
<sequence>MRIINEQVLPKELLLVIENDELEWDGGAIISSIEYFGDDAKIILSILLDRSEEAQSWAIQLKGVRNEYIQREWSEDIVVYDQHFLIDEQKDSITELYIKNRAKDPYKLLHDLYLHFLSKFNGCIAFDKYLNKSHDFEFLLQMTDGLFAQGPEFILKEINSILNQNGCETYFWGDRVSQRWSNNQCIDETSNLIVLCIGDSYYIAEEITFTRLNNDHKINPL</sequence>
<name>A0ABP9DG44_9BACT</name>